<comment type="caution">
    <text evidence="3">The sequence shown here is derived from an EMBL/GenBank/DDBJ whole genome shotgun (WGS) entry which is preliminary data.</text>
</comment>
<feature type="transmembrane region" description="Helical" evidence="1">
    <location>
        <begin position="189"/>
        <end position="212"/>
    </location>
</feature>
<accession>A0ABU0JDL2</accession>
<dbReference type="EMBL" id="JAUSVX010000012">
    <property type="protein sequence ID" value="MDQ0472374.1"/>
    <property type="molecule type" value="Genomic_DNA"/>
</dbReference>
<gene>
    <name evidence="3" type="ORF">QO011_005403</name>
</gene>
<name>A0ABU0JDL2_9HYPH</name>
<feature type="domain" description="Fatty acid desaturase" evidence="2">
    <location>
        <begin position="61"/>
        <end position="315"/>
    </location>
</feature>
<organism evidence="3 4">
    <name type="scientific">Labrys wisconsinensis</name>
    <dbReference type="NCBI Taxonomy" id="425677"/>
    <lineage>
        <taxon>Bacteria</taxon>
        <taxon>Pseudomonadati</taxon>
        <taxon>Pseudomonadota</taxon>
        <taxon>Alphaproteobacteria</taxon>
        <taxon>Hyphomicrobiales</taxon>
        <taxon>Xanthobacteraceae</taxon>
        <taxon>Labrys</taxon>
    </lineage>
</organism>
<protein>
    <submittedName>
        <fullName evidence="3">Omega-6 fatty acid desaturase (Delta-12 desaturase)</fullName>
        <ecNumber evidence="3">1.14.19.-</ecNumber>
    </submittedName>
</protein>
<sequence>MRSDQQATPAAAAIDARRWPKILSRYREPSVPRSVAEIAVTLGPLALLWVGMWAALHVGYWLSLLLAVPAAAFLVRLFMIQHDCSHDAFFRSRIVNAWVGRVIGVLTLTPHDLWRRTHAIHHATSGNLGRRGIGDVDTITVREYRARSWWGRLGYRLYRHPAVMFGLGPAYLFILQHRVPLGLMRGAGWQPWVSTMATNLGIAAVAGGLMWLIGIGPFLMVHLPVALIAASIGVWLFYVQHQFEDTVWEEDRAWDHPEAALHGSSHYDLPGVLRWLTANIGIHHVHHLSSRIPYYRLPEVLRDHPELANVGRLTLWQSFGCVRLVLWDEIRRKLVSFRTMRRDAAAAGDVSGA</sequence>
<dbReference type="PANTHER" id="PTHR19353:SF73">
    <property type="entry name" value="FATTY ACID DESATURASE"/>
    <property type="match status" value="1"/>
</dbReference>
<dbReference type="EC" id="1.14.19.-" evidence="3"/>
<dbReference type="CDD" id="cd03507">
    <property type="entry name" value="Delta12-FADS-like"/>
    <property type="match status" value="1"/>
</dbReference>
<keyword evidence="1" id="KW-1133">Transmembrane helix</keyword>
<keyword evidence="4" id="KW-1185">Reference proteome</keyword>
<dbReference type="PANTHER" id="PTHR19353">
    <property type="entry name" value="FATTY ACID DESATURASE 2"/>
    <property type="match status" value="1"/>
</dbReference>
<dbReference type="Proteomes" id="UP001242480">
    <property type="component" value="Unassembled WGS sequence"/>
</dbReference>
<evidence type="ECO:0000313" key="3">
    <source>
        <dbReference type="EMBL" id="MDQ0472374.1"/>
    </source>
</evidence>
<dbReference type="RefSeq" id="WP_307279121.1">
    <property type="nucleotide sequence ID" value="NZ_JAUSVX010000012.1"/>
</dbReference>
<feature type="transmembrane region" description="Helical" evidence="1">
    <location>
        <begin position="35"/>
        <end position="54"/>
    </location>
</feature>
<dbReference type="InterPro" id="IPR012171">
    <property type="entry name" value="Fatty_acid_desaturase"/>
</dbReference>
<reference evidence="3 4" key="1">
    <citation type="submission" date="2023-07" db="EMBL/GenBank/DDBJ databases">
        <title>Genomic Encyclopedia of Type Strains, Phase IV (KMG-IV): sequencing the most valuable type-strain genomes for metagenomic binning, comparative biology and taxonomic classification.</title>
        <authorList>
            <person name="Goeker M."/>
        </authorList>
    </citation>
    <scope>NUCLEOTIDE SEQUENCE [LARGE SCALE GENOMIC DNA]</scope>
    <source>
        <strain evidence="3 4">DSM 19619</strain>
    </source>
</reference>
<evidence type="ECO:0000259" key="2">
    <source>
        <dbReference type="Pfam" id="PF00487"/>
    </source>
</evidence>
<dbReference type="InterPro" id="IPR005804">
    <property type="entry name" value="FA_desaturase_dom"/>
</dbReference>
<evidence type="ECO:0000256" key="1">
    <source>
        <dbReference type="SAM" id="Phobius"/>
    </source>
</evidence>
<keyword evidence="1" id="KW-0812">Transmembrane</keyword>
<dbReference type="Pfam" id="PF00487">
    <property type="entry name" value="FA_desaturase"/>
    <property type="match status" value="1"/>
</dbReference>
<evidence type="ECO:0000313" key="4">
    <source>
        <dbReference type="Proteomes" id="UP001242480"/>
    </source>
</evidence>
<proteinExistence type="predicted"/>
<keyword evidence="1" id="KW-0472">Membrane</keyword>
<feature type="transmembrane region" description="Helical" evidence="1">
    <location>
        <begin position="60"/>
        <end position="79"/>
    </location>
</feature>
<feature type="transmembrane region" description="Helical" evidence="1">
    <location>
        <begin position="219"/>
        <end position="238"/>
    </location>
</feature>
<dbReference type="GO" id="GO:0016491">
    <property type="term" value="F:oxidoreductase activity"/>
    <property type="evidence" value="ECO:0007669"/>
    <property type="project" value="UniProtKB-KW"/>
</dbReference>
<keyword evidence="3" id="KW-0560">Oxidoreductase</keyword>